<dbReference type="InterPro" id="IPR039510">
    <property type="entry name" value="Vint_dom"/>
</dbReference>
<dbReference type="Pfam" id="PF00092">
    <property type="entry name" value="VWA"/>
    <property type="match status" value="1"/>
</dbReference>
<sequence length="781" mass="84786">MARTTPIKVLNARSPANQQPDDEPTSPTATLFEQEPASEVTLSIHPVPKYSGVLIKVQPPHAPRPLPNADSDEKGKGKSTAPTAAPEHLPRTPCDIVLVIDVSGSMGSEAPVPGGGAGDEPNYGFSVLDLTKHAALTILETLDERDRLGIVTFGSSARVLRELEVMTESNKAACKEAILCMNPHGLTNLWGGMLEGLALFDEAERQEGRLPAMMVLTDGMPNMHCPSRGYVPKLLERKEIIPAIHTFGFGDELRSGLLKSIADVGRGGYSFIPDSSMLGTVFIHALANLQSTYSDKTALRLRYPRGFNLQTTTGLVAAAPKPADVEEEDGRKYTELTLPLGNLQYGQSRDIFLLAPDGLGTAPHLPSSAVEATLTFSCMTGDVHTVTARTPLRLDFPAPGFPDPAEIAYHVSRSRICEYLGSLYRLKIDGEHTTLDSQENLAENAPKRLQAVKRLVSELPARAFADDEGPNESLLHELTEEKDGQIPMGVSAQYFGTWGAHFLLSLKSAHERQICNSFKDPGPLQYSKDSPLFIQCRDVLDNLFDSLEPPPPSRETTYKGHYDMSLYRNAAGTCFAGSTLVRLPGGRQIEIRKLRRGMVVVTPKGPRSVENVLATPVEDEIMCRISGDVLVTPWHPVARRGTWQFPAKMVAGRKNESDVRYRGVVYSVLLERDEDADAHAISVGKGDVWGVTLGHGIVKGGDVRAHEFFGDYEAVKKALEVLANTGARGQSAVTGGGVKRDARGLVCGFVPYKGAGGGLRRDVKKGSIERREVRGVSTRCF</sequence>
<evidence type="ECO:0000313" key="3">
    <source>
        <dbReference type="EMBL" id="KEZ40113.1"/>
    </source>
</evidence>
<dbReference type="InterPro" id="IPR051266">
    <property type="entry name" value="CLCR"/>
</dbReference>
<dbReference type="SMART" id="SM00327">
    <property type="entry name" value="VWA"/>
    <property type="match status" value="1"/>
</dbReference>
<evidence type="ECO:0000313" key="4">
    <source>
        <dbReference type="Proteomes" id="UP000028545"/>
    </source>
</evidence>
<evidence type="ECO:0000256" key="1">
    <source>
        <dbReference type="SAM" id="MobiDB-lite"/>
    </source>
</evidence>
<dbReference type="HOGENOM" id="CLU_013635_0_0_1"/>
<dbReference type="InterPro" id="IPR032838">
    <property type="entry name" value="Vwaint_dom"/>
</dbReference>
<dbReference type="KEGG" id="sapo:SAPIO_CDS9137"/>
<dbReference type="Pfam" id="PF14624">
    <property type="entry name" value="Vwaint"/>
    <property type="match status" value="1"/>
</dbReference>
<dbReference type="Pfam" id="PF14623">
    <property type="entry name" value="Vint"/>
    <property type="match status" value="1"/>
</dbReference>
<evidence type="ECO:0000259" key="2">
    <source>
        <dbReference type="PROSITE" id="PS50234"/>
    </source>
</evidence>
<comment type="caution">
    <text evidence="3">The sequence shown here is derived from an EMBL/GenBank/DDBJ whole genome shotgun (WGS) entry which is preliminary data.</text>
</comment>
<dbReference type="InterPro" id="IPR036844">
    <property type="entry name" value="Hint_dom_sf"/>
</dbReference>
<dbReference type="InterPro" id="IPR036465">
    <property type="entry name" value="vWFA_dom_sf"/>
</dbReference>
<name>A0A084FYF1_PSEDA</name>
<proteinExistence type="predicted"/>
<dbReference type="OrthoDB" id="10264538at2759"/>
<dbReference type="OMA" id="QVCNSFK"/>
<dbReference type="Gene3D" id="3.40.50.410">
    <property type="entry name" value="von Willebrand factor, type A domain"/>
    <property type="match status" value="1"/>
</dbReference>
<organism evidence="3 4">
    <name type="scientific">Pseudallescheria apiosperma</name>
    <name type="common">Scedosporium apiospermum</name>
    <dbReference type="NCBI Taxonomy" id="563466"/>
    <lineage>
        <taxon>Eukaryota</taxon>
        <taxon>Fungi</taxon>
        <taxon>Dikarya</taxon>
        <taxon>Ascomycota</taxon>
        <taxon>Pezizomycotina</taxon>
        <taxon>Sordariomycetes</taxon>
        <taxon>Hypocreomycetidae</taxon>
        <taxon>Microascales</taxon>
        <taxon>Microascaceae</taxon>
        <taxon>Scedosporium</taxon>
    </lineage>
</organism>
<dbReference type="AlphaFoldDB" id="A0A084FYF1"/>
<dbReference type="SUPFAM" id="SSF53300">
    <property type="entry name" value="vWA-like"/>
    <property type="match status" value="1"/>
</dbReference>
<accession>A0A084FYF1</accession>
<gene>
    <name evidence="3" type="ORF">SAPIO_CDS9137</name>
</gene>
<dbReference type="EMBL" id="JOWA01000132">
    <property type="protein sequence ID" value="KEZ40113.1"/>
    <property type="molecule type" value="Genomic_DNA"/>
</dbReference>
<protein>
    <submittedName>
        <fullName evidence="3">U-box domain-containing protein</fullName>
    </submittedName>
</protein>
<dbReference type="PANTHER" id="PTHR10579:SF156">
    <property type="entry name" value="VWFA DOMAIN-CONTAINING PROTEIN"/>
    <property type="match status" value="1"/>
</dbReference>
<reference evidence="3 4" key="1">
    <citation type="journal article" date="2014" name="Genome Announc.">
        <title>Draft genome sequence of the pathogenic fungus Scedosporium apiospermum.</title>
        <authorList>
            <person name="Vandeputte P."/>
            <person name="Ghamrawi S."/>
            <person name="Rechenmann M."/>
            <person name="Iltis A."/>
            <person name="Giraud S."/>
            <person name="Fleury M."/>
            <person name="Thornton C."/>
            <person name="Delhaes L."/>
            <person name="Meyer W."/>
            <person name="Papon N."/>
            <person name="Bouchara J.P."/>
        </authorList>
    </citation>
    <scope>NUCLEOTIDE SEQUENCE [LARGE SCALE GENOMIC DNA]</scope>
    <source>
        <strain evidence="3 4">IHEM 14462</strain>
    </source>
</reference>
<feature type="region of interest" description="Disordered" evidence="1">
    <location>
        <begin position="1"/>
        <end position="43"/>
    </location>
</feature>
<dbReference type="SUPFAM" id="SSF51294">
    <property type="entry name" value="Hedgehog/intein (Hint) domain"/>
    <property type="match status" value="1"/>
</dbReference>
<dbReference type="Proteomes" id="UP000028545">
    <property type="component" value="Unassembled WGS sequence"/>
</dbReference>
<dbReference type="InterPro" id="IPR002035">
    <property type="entry name" value="VWF_A"/>
</dbReference>
<dbReference type="PANTHER" id="PTHR10579">
    <property type="entry name" value="CALCIUM-ACTIVATED CHLORIDE CHANNEL REGULATOR"/>
    <property type="match status" value="1"/>
</dbReference>
<feature type="domain" description="VWFA" evidence="2">
    <location>
        <begin position="95"/>
        <end position="286"/>
    </location>
</feature>
<dbReference type="GeneID" id="27728209"/>
<feature type="compositionally biased region" description="Polar residues" evidence="1">
    <location>
        <begin position="14"/>
        <end position="31"/>
    </location>
</feature>
<keyword evidence="4" id="KW-1185">Reference proteome</keyword>
<feature type="region of interest" description="Disordered" evidence="1">
    <location>
        <begin position="55"/>
        <end position="89"/>
    </location>
</feature>
<dbReference type="PROSITE" id="PS50234">
    <property type="entry name" value="VWFA"/>
    <property type="match status" value="1"/>
</dbReference>
<dbReference type="VEuPathDB" id="FungiDB:SAPIO_CDS9137"/>
<dbReference type="RefSeq" id="XP_016639912.1">
    <property type="nucleotide sequence ID" value="XM_016790609.1"/>
</dbReference>